<name>A0AA97DB94_9FIRM</name>
<accession>A0AA97DB94</accession>
<organism evidence="2 3">
    <name type="scientific">Caproicibacterium argilliputei</name>
    <dbReference type="NCBI Taxonomy" id="3030016"/>
    <lineage>
        <taxon>Bacteria</taxon>
        <taxon>Bacillati</taxon>
        <taxon>Bacillota</taxon>
        <taxon>Clostridia</taxon>
        <taxon>Eubacteriales</taxon>
        <taxon>Oscillospiraceae</taxon>
        <taxon>Caproicibacterium</taxon>
    </lineage>
</organism>
<proteinExistence type="predicted"/>
<reference evidence="3" key="3">
    <citation type="submission" date="2024-06" db="EMBL/GenBank/DDBJ databases">
        <authorList>
            <person name="Zeng C."/>
        </authorList>
    </citation>
    <scope>NUCLEOTIDE SEQUENCE [LARGE SCALE GENOMIC DNA]</scope>
    <source>
        <strain evidence="3">ZCY20-5</strain>
    </source>
</reference>
<sequence length="451" mass="48137">MKGKRVLAAVLSAAAMFSLTACGGGNGSVSSTASGSSAAASTTAASASSSSEKKTLTIWAWDDTFNVKAANEAKAVYQKDNPDVTVNVVSMAQNDIVAKLNTAFESGSMDGMPNIVLIEDYRIQNYLKSYPGVLSDLSDVTKADKFMSYKLKTMTEDGKVYGVPFDSGVACTFYRTDLLKQAGYNDSDMQNLTWDKFIEIGKAVKAKTGKPMITTDPSDLGLIRMMMQSAGKWYVDANGKADIQNNAALKKALSIYKELHDDGLTLTVSGWDPAVAAMNQSKVAAAVNGCWYASSIKKAADQSGKWAVAEFPRMADVSGSVNASNCGGASWYVIDKVPGKDTAKDFLSKTFASDTDLLGSLCKDISLVSTYKDTVSNKNVNTPDTFFSNQTIYKDFANWTDKIPAVNYGTSTYDIESKITETVQSVLKGTSVDDALKNAQTEVEGVISAAG</sequence>
<reference evidence="2 3" key="1">
    <citation type="submission" date="2024-06" db="EMBL/GenBank/DDBJ databases">
        <title>Caproicibacterium argilliputei sp. nov, a novel caproic acid producing anaerobic bacterium isolated from pit mud.</title>
        <authorList>
            <person name="Xia S."/>
        </authorList>
    </citation>
    <scope>NUCLEOTIDE SEQUENCE [LARGE SCALE GENOMIC DNA]</scope>
    <source>
        <strain evidence="2 3">ZCY20-5</strain>
    </source>
</reference>
<evidence type="ECO:0000313" key="3">
    <source>
        <dbReference type="Proteomes" id="UP001300604"/>
    </source>
</evidence>
<dbReference type="InterPro" id="IPR050490">
    <property type="entry name" value="Bact_solute-bd_prot1"/>
</dbReference>
<dbReference type="Gene3D" id="3.40.190.10">
    <property type="entry name" value="Periplasmic binding protein-like II"/>
    <property type="match status" value="1"/>
</dbReference>
<dbReference type="Pfam" id="PF13416">
    <property type="entry name" value="SBP_bac_8"/>
    <property type="match status" value="1"/>
</dbReference>
<dbReference type="PROSITE" id="PS51257">
    <property type="entry name" value="PROKAR_LIPOPROTEIN"/>
    <property type="match status" value="1"/>
</dbReference>
<dbReference type="PANTHER" id="PTHR43649:SF32">
    <property type="entry name" value="SUGAR BINDING SECRETED PROTEIN"/>
    <property type="match status" value="1"/>
</dbReference>
<keyword evidence="1" id="KW-0732">Signal</keyword>
<evidence type="ECO:0000256" key="1">
    <source>
        <dbReference type="SAM" id="SignalP"/>
    </source>
</evidence>
<protein>
    <submittedName>
        <fullName evidence="2">Extracellular solute-binding protein</fullName>
    </submittedName>
</protein>
<feature type="signal peptide" evidence="1">
    <location>
        <begin position="1"/>
        <end position="23"/>
    </location>
</feature>
<keyword evidence="3" id="KW-1185">Reference proteome</keyword>
<dbReference type="InterPro" id="IPR006059">
    <property type="entry name" value="SBP"/>
</dbReference>
<dbReference type="EMBL" id="CP135996">
    <property type="protein sequence ID" value="WOC32455.1"/>
    <property type="molecule type" value="Genomic_DNA"/>
</dbReference>
<feature type="chain" id="PRO_5041671059" evidence="1">
    <location>
        <begin position="24"/>
        <end position="451"/>
    </location>
</feature>
<dbReference type="AlphaFoldDB" id="A0AA97DB94"/>
<reference evidence="3" key="2">
    <citation type="submission" date="2024-06" db="EMBL/GenBank/DDBJ databases">
        <title>Caproicibacterium argilliputei sp. nov, a novel caproic acid producing anaerobic bacterium isolated from pit mud.</title>
        <authorList>
            <person name="Zeng C."/>
        </authorList>
    </citation>
    <scope>NUCLEOTIDE SEQUENCE [LARGE SCALE GENOMIC DNA]</scope>
    <source>
        <strain evidence="3">ZCY20-5</strain>
    </source>
</reference>
<evidence type="ECO:0000313" key="2">
    <source>
        <dbReference type="EMBL" id="WOC32455.1"/>
    </source>
</evidence>
<dbReference type="Proteomes" id="UP001300604">
    <property type="component" value="Chromosome"/>
</dbReference>
<dbReference type="KEGG" id="carl:PXC00_00895"/>
<dbReference type="SUPFAM" id="SSF53850">
    <property type="entry name" value="Periplasmic binding protein-like II"/>
    <property type="match status" value="1"/>
</dbReference>
<gene>
    <name evidence="2" type="ORF">PXC00_00895</name>
</gene>
<dbReference type="PANTHER" id="PTHR43649">
    <property type="entry name" value="ARABINOSE-BINDING PROTEIN-RELATED"/>
    <property type="match status" value="1"/>
</dbReference>
<dbReference type="RefSeq" id="WP_275844839.1">
    <property type="nucleotide sequence ID" value="NZ_CP135996.1"/>
</dbReference>